<evidence type="ECO:0000313" key="5">
    <source>
        <dbReference type="EMBL" id="GGD06879.1"/>
    </source>
</evidence>
<dbReference type="EMBL" id="BMFF01000005">
    <property type="protein sequence ID" value="GGD06879.1"/>
    <property type="molecule type" value="Genomic_DNA"/>
</dbReference>
<reference evidence="6" key="1">
    <citation type="journal article" date="2019" name="Int. J. Syst. Evol. Microbiol.">
        <title>The Global Catalogue of Microorganisms (GCM) 10K type strain sequencing project: providing services to taxonomists for standard genome sequencing and annotation.</title>
        <authorList>
            <consortium name="The Broad Institute Genomics Platform"/>
            <consortium name="The Broad Institute Genome Sequencing Center for Infectious Disease"/>
            <person name="Wu L."/>
            <person name="Ma J."/>
        </authorList>
    </citation>
    <scope>NUCLEOTIDE SEQUENCE [LARGE SCALE GENOMIC DNA]</scope>
    <source>
        <strain evidence="6">CGMCC 1.12482</strain>
    </source>
</reference>
<dbReference type="Pfam" id="PF00497">
    <property type="entry name" value="SBP_bac_3"/>
    <property type="match status" value="1"/>
</dbReference>
<dbReference type="SUPFAM" id="SSF53850">
    <property type="entry name" value="Periplasmic binding protein-like II"/>
    <property type="match status" value="1"/>
</dbReference>
<sequence length="254" mass="28942">MKLQICLFLASLTTMSVAWAESLRIVTEEWPPFVYVEDGIIKGADKEITEHLLAQLGYQVEWELKPWRRVLQDVEKGTADAVLDIAPHPDYLARFLFTSEPLSSHETVLFHDSRRPFAFDSLNDLTGLVIGVSPGYLYNNDDFIASDTFFREPAPSFAANFQKLLRGRVDMVAMSRPVGLYTSSILGITEQVGYHPLPLSQSNFYLAFHQAPRWQEPAQAFSQALRAFKHTEEYEQILQRYRLAVNDGTLTLTH</sequence>
<evidence type="ECO:0000313" key="6">
    <source>
        <dbReference type="Proteomes" id="UP000638188"/>
    </source>
</evidence>
<dbReference type="Proteomes" id="UP000638188">
    <property type="component" value="Unassembled WGS sequence"/>
</dbReference>
<name>A0ABQ1PXU2_9GAMM</name>
<dbReference type="Gene3D" id="3.40.190.10">
    <property type="entry name" value="Periplasmic binding protein-like II"/>
    <property type="match status" value="2"/>
</dbReference>
<evidence type="ECO:0000256" key="2">
    <source>
        <dbReference type="ARBA" id="ARBA00022729"/>
    </source>
</evidence>
<feature type="domain" description="Solute-binding protein family 3/N-terminal" evidence="4">
    <location>
        <begin position="22"/>
        <end position="245"/>
    </location>
</feature>
<feature type="chain" id="PRO_5046458492" evidence="3">
    <location>
        <begin position="21"/>
        <end position="254"/>
    </location>
</feature>
<comment type="caution">
    <text evidence="5">The sequence shown here is derived from an EMBL/GenBank/DDBJ whole genome shotgun (WGS) entry which is preliminary data.</text>
</comment>
<dbReference type="SMART" id="SM00062">
    <property type="entry name" value="PBPb"/>
    <property type="match status" value="1"/>
</dbReference>
<dbReference type="PANTHER" id="PTHR35936">
    <property type="entry name" value="MEMBRANE-BOUND LYTIC MUREIN TRANSGLYCOSYLASE F"/>
    <property type="match status" value="1"/>
</dbReference>
<comment type="similarity">
    <text evidence="1">Belongs to the bacterial solute-binding protein 3 family.</text>
</comment>
<feature type="signal peptide" evidence="3">
    <location>
        <begin position="1"/>
        <end position="20"/>
    </location>
</feature>
<keyword evidence="6" id="KW-1185">Reference proteome</keyword>
<proteinExistence type="inferred from homology"/>
<keyword evidence="2 3" id="KW-0732">Signal</keyword>
<evidence type="ECO:0000259" key="4">
    <source>
        <dbReference type="SMART" id="SM00062"/>
    </source>
</evidence>
<accession>A0ABQ1PXU2</accession>
<protein>
    <submittedName>
        <fullName evidence="5">ABC transporter substrate-binding protein</fullName>
    </submittedName>
</protein>
<organism evidence="5 6">
    <name type="scientific">Halopseudomonas salina</name>
    <dbReference type="NCBI Taxonomy" id="1323744"/>
    <lineage>
        <taxon>Bacteria</taxon>
        <taxon>Pseudomonadati</taxon>
        <taxon>Pseudomonadota</taxon>
        <taxon>Gammaproteobacteria</taxon>
        <taxon>Pseudomonadales</taxon>
        <taxon>Pseudomonadaceae</taxon>
        <taxon>Halopseudomonas</taxon>
    </lineage>
</organism>
<dbReference type="RefSeq" id="WP_150277926.1">
    <property type="nucleotide sequence ID" value="NZ_BMFF01000005.1"/>
</dbReference>
<gene>
    <name evidence="5" type="ORF">GCM10007418_27370</name>
</gene>
<evidence type="ECO:0000256" key="3">
    <source>
        <dbReference type="SAM" id="SignalP"/>
    </source>
</evidence>
<dbReference type="PANTHER" id="PTHR35936:SF25">
    <property type="entry name" value="ABC TRANSPORTER SUBSTRATE-BINDING PROTEIN"/>
    <property type="match status" value="1"/>
</dbReference>
<evidence type="ECO:0000256" key="1">
    <source>
        <dbReference type="ARBA" id="ARBA00010333"/>
    </source>
</evidence>
<dbReference type="InterPro" id="IPR001638">
    <property type="entry name" value="Solute-binding_3/MltF_N"/>
</dbReference>